<evidence type="ECO:0000256" key="4">
    <source>
        <dbReference type="ARBA" id="ARBA00011165"/>
    </source>
</evidence>
<evidence type="ECO:0000313" key="10">
    <source>
        <dbReference type="EMBL" id="HIV11763.1"/>
    </source>
</evidence>
<proteinExistence type="inferred from homology"/>
<comment type="catalytic activity">
    <reaction evidence="1">
        <text>Hydrolysis of terminal non-reducing alpha-L-arabinofuranoside residues in alpha-L-arabinosides.</text>
        <dbReference type="EC" id="3.2.1.55"/>
    </reaction>
</comment>
<organism evidence="10 11">
    <name type="scientific">Candidatus Pullilachnospira stercoravium</name>
    <dbReference type="NCBI Taxonomy" id="2840913"/>
    <lineage>
        <taxon>Bacteria</taxon>
        <taxon>Bacillati</taxon>
        <taxon>Bacillota</taxon>
        <taxon>Clostridia</taxon>
        <taxon>Lachnospirales</taxon>
        <taxon>Lachnospiraceae</taxon>
        <taxon>Lachnospiraceae incertae sedis</taxon>
        <taxon>Candidatus Pullilachnospira</taxon>
    </lineage>
</organism>
<dbReference type="GO" id="GO:0046373">
    <property type="term" value="P:L-arabinose metabolic process"/>
    <property type="evidence" value="ECO:0007669"/>
    <property type="project" value="InterPro"/>
</dbReference>
<gene>
    <name evidence="10" type="ORF">IAA63_01300</name>
</gene>
<name>A0A9D1NSZ9_9FIRM</name>
<dbReference type="GO" id="GO:0000272">
    <property type="term" value="P:polysaccharide catabolic process"/>
    <property type="evidence" value="ECO:0007669"/>
    <property type="project" value="TreeGrafter"/>
</dbReference>
<sequence>MKKAQVIVDQHFLVGDVDKRIFGSFIEHLGRAVYEGIYQPGSKFADEEGLRRDVLELVRQLQVPVVRYPGGNFVSGYHWEDGVGPKNQRPARVDPAWQVIETNEFGLNEFASWARKAQAEVMMAVNLGTRGPEDAKNILEYCNFREGTYYSDLRRKHGYEEPHNIKLWCMGNEMDGPWQMGHKTAEEYGRAAQETGRLMKMMDSSIETVACGSSNLEMPTFGSWEETVLEICYDQVDYLSLHQYYGNREDDTPDFLASSVGMDRFISSVVSICDCVKAKQRKKKQINLSFDEWNVWYHSNEADEKLPKWVKAPHQLEDIYNFEDALLVGSMLITLLRHADRVKIACLAQLVNVIAPIMTSDTGAWRQTIFYPFLYTSRYGRGTVLNTVVKAPVYESRTYGEASYLDAVLVWNQEQEELTMFAVNKDLEEDMEVSCDLRQFADYRIVEHQVLTHTDLKAVNTEENPDEVTVRPGSGARLEEGKLTAVLGKHSWQMIRMARNAR</sequence>
<dbReference type="Proteomes" id="UP000886723">
    <property type="component" value="Unassembled WGS sequence"/>
</dbReference>
<evidence type="ECO:0000313" key="11">
    <source>
        <dbReference type="Proteomes" id="UP000886723"/>
    </source>
</evidence>
<evidence type="ECO:0000256" key="3">
    <source>
        <dbReference type="ARBA" id="ARBA00007186"/>
    </source>
</evidence>
<dbReference type="InterPro" id="IPR013780">
    <property type="entry name" value="Glyco_hydro_b"/>
</dbReference>
<evidence type="ECO:0000256" key="7">
    <source>
        <dbReference type="ARBA" id="ARBA00023277"/>
    </source>
</evidence>
<dbReference type="InterPro" id="IPR055235">
    <property type="entry name" value="ASD1_cat"/>
</dbReference>
<evidence type="ECO:0000259" key="9">
    <source>
        <dbReference type="SMART" id="SM00813"/>
    </source>
</evidence>
<keyword evidence="7" id="KW-0119">Carbohydrate metabolism</keyword>
<reference evidence="10" key="2">
    <citation type="journal article" date="2021" name="PeerJ">
        <title>Extensive microbial diversity within the chicken gut microbiome revealed by metagenomics and culture.</title>
        <authorList>
            <person name="Gilroy R."/>
            <person name="Ravi A."/>
            <person name="Getino M."/>
            <person name="Pursley I."/>
            <person name="Horton D.L."/>
            <person name="Alikhan N.F."/>
            <person name="Baker D."/>
            <person name="Gharbi K."/>
            <person name="Hall N."/>
            <person name="Watson M."/>
            <person name="Adriaenssens E.M."/>
            <person name="Foster-Nyarko E."/>
            <person name="Jarju S."/>
            <person name="Secka A."/>
            <person name="Antonio M."/>
            <person name="Oren A."/>
            <person name="Chaudhuri R.R."/>
            <person name="La Ragione R."/>
            <person name="Hildebrand F."/>
            <person name="Pallen M.J."/>
        </authorList>
    </citation>
    <scope>NUCLEOTIDE SEQUENCE</scope>
    <source>
        <strain evidence="10">ChiBcec2-4451</strain>
    </source>
</reference>
<keyword evidence="8" id="KW-0326">Glycosidase</keyword>
<accession>A0A9D1NSZ9</accession>
<dbReference type="Pfam" id="PF22848">
    <property type="entry name" value="ASD1_dom"/>
    <property type="match status" value="1"/>
</dbReference>
<keyword evidence="6" id="KW-0378">Hydrolase</keyword>
<comment type="subunit">
    <text evidence="4">Homohexamer; trimer of dimers.</text>
</comment>
<dbReference type="Gene3D" id="3.20.20.80">
    <property type="entry name" value="Glycosidases"/>
    <property type="match status" value="1"/>
</dbReference>
<dbReference type="PANTHER" id="PTHR43576">
    <property type="entry name" value="ALPHA-L-ARABINOFURANOSIDASE C-RELATED"/>
    <property type="match status" value="1"/>
</dbReference>
<reference evidence="10" key="1">
    <citation type="submission" date="2020-10" db="EMBL/GenBank/DDBJ databases">
        <authorList>
            <person name="Gilroy R."/>
        </authorList>
    </citation>
    <scope>NUCLEOTIDE SEQUENCE</scope>
    <source>
        <strain evidence="10">ChiBcec2-4451</strain>
    </source>
</reference>
<evidence type="ECO:0000256" key="5">
    <source>
        <dbReference type="ARBA" id="ARBA00012670"/>
    </source>
</evidence>
<dbReference type="EMBL" id="DVON01000027">
    <property type="protein sequence ID" value="HIV11763.1"/>
    <property type="molecule type" value="Genomic_DNA"/>
</dbReference>
<dbReference type="PANTHER" id="PTHR43576:SF3">
    <property type="entry name" value="ALPHA-L-ARABINOFURANOSIDASE C"/>
    <property type="match status" value="1"/>
</dbReference>
<evidence type="ECO:0000256" key="6">
    <source>
        <dbReference type="ARBA" id="ARBA00022801"/>
    </source>
</evidence>
<dbReference type="SUPFAM" id="SSF51011">
    <property type="entry name" value="Glycosyl hydrolase domain"/>
    <property type="match status" value="1"/>
</dbReference>
<protein>
    <recommendedName>
        <fullName evidence="5">non-reducing end alpha-L-arabinofuranosidase</fullName>
        <ecNumber evidence="5">3.2.1.55</ecNumber>
    </recommendedName>
</protein>
<feature type="domain" description="Alpha-L-arabinofuranosidase C-terminal" evidence="9">
    <location>
        <begin position="291"/>
        <end position="491"/>
    </location>
</feature>
<dbReference type="InterPro" id="IPR017853">
    <property type="entry name" value="GH"/>
</dbReference>
<dbReference type="EC" id="3.2.1.55" evidence="5"/>
<dbReference type="SMART" id="SM00813">
    <property type="entry name" value="Alpha-L-AF_C"/>
    <property type="match status" value="1"/>
</dbReference>
<comment type="caution">
    <text evidence="10">The sequence shown here is derived from an EMBL/GenBank/DDBJ whole genome shotgun (WGS) entry which is preliminary data.</text>
</comment>
<dbReference type="InterPro" id="IPR010720">
    <property type="entry name" value="Alpha-L-AF_C"/>
</dbReference>
<dbReference type="GO" id="GO:0046556">
    <property type="term" value="F:alpha-L-arabinofuranosidase activity"/>
    <property type="evidence" value="ECO:0007669"/>
    <property type="project" value="UniProtKB-EC"/>
</dbReference>
<evidence type="ECO:0000256" key="8">
    <source>
        <dbReference type="ARBA" id="ARBA00023295"/>
    </source>
</evidence>
<dbReference type="Gene3D" id="2.60.40.1180">
    <property type="entry name" value="Golgi alpha-mannosidase II"/>
    <property type="match status" value="1"/>
</dbReference>
<dbReference type="AlphaFoldDB" id="A0A9D1NSZ9"/>
<comment type="pathway">
    <text evidence="2">Glycan metabolism.</text>
</comment>
<evidence type="ECO:0000256" key="1">
    <source>
        <dbReference type="ARBA" id="ARBA00001462"/>
    </source>
</evidence>
<dbReference type="Pfam" id="PF06964">
    <property type="entry name" value="Alpha-L-AF_C"/>
    <property type="match status" value="1"/>
</dbReference>
<comment type="similarity">
    <text evidence="3">Belongs to the glycosyl hydrolase 51 family.</text>
</comment>
<evidence type="ECO:0000256" key="2">
    <source>
        <dbReference type="ARBA" id="ARBA00004881"/>
    </source>
</evidence>
<dbReference type="SUPFAM" id="SSF51445">
    <property type="entry name" value="(Trans)glycosidases"/>
    <property type="match status" value="1"/>
</dbReference>